<sequence>MRIRRTVVALALHSLAGHAMAHSDTILQLSSDGHIRGLPPRYASASLKIEFANQASGRPTKMTFISAGKQTIIERCLLERLPAGSWRQMSLSGSWYHDSETLPPYVSVQFNTPAQPQDLPHPLGISFLFSLRDARLIVAQEALPTTSKGEVNLSPVRLRAGCPAK</sequence>
<reference evidence="2 3" key="1">
    <citation type="submission" date="2024-08" db="EMBL/GenBank/DDBJ databases">
        <authorList>
            <person name="Lu H."/>
        </authorList>
    </citation>
    <scope>NUCLEOTIDE SEQUENCE [LARGE SCALE GENOMIC DNA]</scope>
    <source>
        <strain evidence="2 3">DXS20W</strain>
    </source>
</reference>
<keyword evidence="3" id="KW-1185">Reference proteome</keyword>
<evidence type="ECO:0000256" key="1">
    <source>
        <dbReference type="SAM" id="SignalP"/>
    </source>
</evidence>
<feature type="signal peptide" evidence="1">
    <location>
        <begin position="1"/>
        <end position="21"/>
    </location>
</feature>
<name>A0ABW7GFG9_9BURK</name>
<proteinExistence type="predicted"/>
<evidence type="ECO:0000313" key="3">
    <source>
        <dbReference type="Proteomes" id="UP001606302"/>
    </source>
</evidence>
<gene>
    <name evidence="2" type="ORF">ACG04Q_03335</name>
</gene>
<dbReference type="RefSeq" id="WP_394509397.1">
    <property type="nucleotide sequence ID" value="NZ_JBIGHX010000001.1"/>
</dbReference>
<feature type="chain" id="PRO_5046637893" evidence="1">
    <location>
        <begin position="22"/>
        <end position="165"/>
    </location>
</feature>
<protein>
    <submittedName>
        <fullName evidence="2">Uncharacterized protein</fullName>
    </submittedName>
</protein>
<evidence type="ECO:0000313" key="2">
    <source>
        <dbReference type="EMBL" id="MFG6460590.1"/>
    </source>
</evidence>
<dbReference type="Proteomes" id="UP001606302">
    <property type="component" value="Unassembled WGS sequence"/>
</dbReference>
<keyword evidence="1" id="KW-0732">Signal</keyword>
<dbReference type="EMBL" id="JBIGHX010000001">
    <property type="protein sequence ID" value="MFG6460590.1"/>
    <property type="molecule type" value="Genomic_DNA"/>
</dbReference>
<comment type="caution">
    <text evidence="2">The sequence shown here is derived from an EMBL/GenBank/DDBJ whole genome shotgun (WGS) entry which is preliminary data.</text>
</comment>
<accession>A0ABW7GFG9</accession>
<organism evidence="2 3">
    <name type="scientific">Pelomonas lactea</name>
    <dbReference type="NCBI Taxonomy" id="3299030"/>
    <lineage>
        <taxon>Bacteria</taxon>
        <taxon>Pseudomonadati</taxon>
        <taxon>Pseudomonadota</taxon>
        <taxon>Betaproteobacteria</taxon>
        <taxon>Burkholderiales</taxon>
        <taxon>Sphaerotilaceae</taxon>
        <taxon>Roseateles</taxon>
    </lineage>
</organism>